<keyword evidence="6" id="KW-1185">Reference proteome</keyword>
<feature type="domain" description="JmjC" evidence="4">
    <location>
        <begin position="91"/>
        <end position="244"/>
    </location>
</feature>
<dbReference type="RefSeq" id="WP_208811055.1">
    <property type="nucleotide sequence ID" value="NZ_WVUH01000008.1"/>
</dbReference>
<dbReference type="Proteomes" id="UP000823521">
    <property type="component" value="Unassembled WGS sequence"/>
</dbReference>
<dbReference type="CDD" id="cd02208">
    <property type="entry name" value="cupin_RmlC-like"/>
    <property type="match status" value="1"/>
</dbReference>
<dbReference type="PROSITE" id="PS51184">
    <property type="entry name" value="JMJC"/>
    <property type="match status" value="1"/>
</dbReference>
<evidence type="ECO:0000313" key="5">
    <source>
        <dbReference type="EMBL" id="MBO4204868.1"/>
    </source>
</evidence>
<keyword evidence="3" id="KW-0408">Iron</keyword>
<dbReference type="InterPro" id="IPR003347">
    <property type="entry name" value="JmjC_dom"/>
</dbReference>
<evidence type="ECO:0000259" key="4">
    <source>
        <dbReference type="PROSITE" id="PS51184"/>
    </source>
</evidence>
<evidence type="ECO:0000256" key="3">
    <source>
        <dbReference type="ARBA" id="ARBA00023004"/>
    </source>
</evidence>
<name>A0ABS3VK63_MICEH</name>
<organism evidence="5 6">
    <name type="scientific">Micromonospora echinofusca</name>
    <dbReference type="NCBI Taxonomy" id="47858"/>
    <lineage>
        <taxon>Bacteria</taxon>
        <taxon>Bacillati</taxon>
        <taxon>Actinomycetota</taxon>
        <taxon>Actinomycetes</taxon>
        <taxon>Micromonosporales</taxon>
        <taxon>Micromonosporaceae</taxon>
        <taxon>Micromonospora</taxon>
    </lineage>
</organism>
<protein>
    <submittedName>
        <fullName evidence="5">Cupin</fullName>
    </submittedName>
</protein>
<dbReference type="SUPFAM" id="SSF51197">
    <property type="entry name" value="Clavaminate synthase-like"/>
    <property type="match status" value="1"/>
</dbReference>
<evidence type="ECO:0000256" key="2">
    <source>
        <dbReference type="ARBA" id="ARBA00022723"/>
    </source>
</evidence>
<proteinExistence type="predicted"/>
<comment type="caution">
    <text evidence="5">The sequence shown here is derived from an EMBL/GenBank/DDBJ whole genome shotgun (WGS) entry which is preliminary data.</text>
</comment>
<dbReference type="EMBL" id="WVUH01000008">
    <property type="protein sequence ID" value="MBO4204868.1"/>
    <property type="molecule type" value="Genomic_DNA"/>
</dbReference>
<dbReference type="Gene3D" id="2.60.120.650">
    <property type="entry name" value="Cupin"/>
    <property type="match status" value="1"/>
</dbReference>
<dbReference type="Pfam" id="PF08007">
    <property type="entry name" value="JmjC_2"/>
    <property type="match status" value="1"/>
</dbReference>
<gene>
    <name evidence="5" type="ORF">GSF22_02430</name>
</gene>
<dbReference type="PANTHER" id="PTHR13096:SF8">
    <property type="entry name" value="RIBOSOMAL OXYGENASE 1"/>
    <property type="match status" value="1"/>
</dbReference>
<dbReference type="PANTHER" id="PTHR13096">
    <property type="entry name" value="MINA53 MYC INDUCED NUCLEAR ANTIGEN"/>
    <property type="match status" value="1"/>
</dbReference>
<keyword evidence="2" id="KW-0479">Metal-binding</keyword>
<evidence type="ECO:0000256" key="1">
    <source>
        <dbReference type="ARBA" id="ARBA00001954"/>
    </source>
</evidence>
<reference evidence="5 6" key="1">
    <citation type="submission" date="2019-12" db="EMBL/GenBank/DDBJ databases">
        <title>Whole genome sequencing of endophytic Actinobacterium Micromonospora sp. MPMI6T.</title>
        <authorList>
            <person name="Evv R."/>
            <person name="Podile A.R."/>
        </authorList>
    </citation>
    <scope>NUCLEOTIDE SEQUENCE [LARGE SCALE GENOMIC DNA]</scope>
    <source>
        <strain evidence="5 6">MPMI6</strain>
    </source>
</reference>
<dbReference type="InterPro" id="IPR039994">
    <property type="entry name" value="NO66-like"/>
</dbReference>
<sequence>MSLKLLLPEEGVTELLERWPDEPRVYQRTSTELDRIFTVDQLWDWLDLNCVPADEVAAIKAPNPAVNPRSFTGAHGRADATRLHRLHDDGHTIRVGNLQRVMPAMARVTRDIQTETGYSNYVHVFMTPGRNQGLRHHWDQQMAVIVQVSGGKRWEMWPPVVDAPMRSHLESWRVWRDEYLQDWLASGPERTIDLGPGDTMLLPRGWVHNPYNTGDEPSVHLTFAIRERTPLWVAEKLIADAVDDATFRQIIPPGRLAGGALPGVVADTRKALVTYLQRLDPGGLADTLRELASTELEYTT</sequence>
<accession>A0ABS3VK63</accession>
<comment type="cofactor">
    <cofactor evidence="1">
        <name>Fe(2+)</name>
        <dbReference type="ChEBI" id="CHEBI:29033"/>
    </cofactor>
</comment>
<evidence type="ECO:0000313" key="6">
    <source>
        <dbReference type="Proteomes" id="UP000823521"/>
    </source>
</evidence>